<keyword evidence="1" id="KW-0812">Transmembrane</keyword>
<evidence type="ECO:0000313" key="3">
    <source>
        <dbReference type="Proteomes" id="UP000481454"/>
    </source>
</evidence>
<feature type="transmembrane region" description="Helical" evidence="1">
    <location>
        <begin position="32"/>
        <end position="49"/>
    </location>
</feature>
<organism evidence="2 3">
    <name type="scientific">Clostridium perfringens</name>
    <dbReference type="NCBI Taxonomy" id="1502"/>
    <lineage>
        <taxon>Bacteria</taxon>
        <taxon>Bacillati</taxon>
        <taxon>Bacillota</taxon>
        <taxon>Clostridia</taxon>
        <taxon>Eubacteriales</taxon>
        <taxon>Clostridiaceae</taxon>
        <taxon>Clostridium</taxon>
    </lineage>
</organism>
<accession>A0AAP6WNV8</accession>
<comment type="caution">
    <text evidence="2">The sequence shown here is derived from an EMBL/GenBank/DDBJ whole genome shotgun (WGS) entry which is preliminary data.</text>
</comment>
<keyword evidence="1" id="KW-0472">Membrane</keyword>
<proteinExistence type="predicted"/>
<protein>
    <submittedName>
        <fullName evidence="2">Uncharacterized protein</fullName>
    </submittedName>
</protein>
<keyword evidence="1" id="KW-1133">Transmembrane helix</keyword>
<dbReference type="EMBL" id="JAALLZ010000006">
    <property type="protein sequence ID" value="NGU30989.1"/>
    <property type="molecule type" value="Genomic_DNA"/>
</dbReference>
<dbReference type="RefSeq" id="WP_164800934.1">
    <property type="nucleotide sequence ID" value="NZ_JAALLZ010000006.1"/>
</dbReference>
<name>A0AAP6WNV8_CLOPF</name>
<reference evidence="2 3" key="1">
    <citation type="submission" date="2020-02" db="EMBL/GenBank/DDBJ databases">
        <title>Genomic Insights into the Phylogeny and Genetic Plasticity of the Human and Animal Enteric Pathogen Clostridium perfringens.</title>
        <authorList>
            <person name="Feng Y."/>
            <person name="Hu Y."/>
        </authorList>
    </citation>
    <scope>NUCLEOTIDE SEQUENCE [LARGE SCALE GENOMIC DNA]</scope>
    <source>
        <strain evidence="2 3">CP-40</strain>
    </source>
</reference>
<dbReference type="AlphaFoldDB" id="A0AAP6WNV8"/>
<evidence type="ECO:0000256" key="1">
    <source>
        <dbReference type="SAM" id="Phobius"/>
    </source>
</evidence>
<evidence type="ECO:0000313" key="2">
    <source>
        <dbReference type="EMBL" id="NGU30989.1"/>
    </source>
</evidence>
<gene>
    <name evidence="2" type="ORF">G6Z34_12935</name>
</gene>
<dbReference type="Proteomes" id="UP000481454">
    <property type="component" value="Unassembled WGS sequence"/>
</dbReference>
<sequence>MKSKIIKTISIIGCLLDMFAMVSVWFVNNLNILRLVCFLWILVSLQNNFRDFKRGDIDE</sequence>